<dbReference type="Pfam" id="PF09718">
    <property type="entry name" value="Tape_meas_lam_C"/>
    <property type="match status" value="1"/>
</dbReference>
<evidence type="ECO:0000313" key="3">
    <source>
        <dbReference type="EMBL" id="MBJ9870827.1"/>
    </source>
</evidence>
<feature type="coiled-coil region" evidence="1">
    <location>
        <begin position="460"/>
        <end position="500"/>
    </location>
</feature>
<comment type="caution">
    <text evidence="3">The sequence shown here is derived from an EMBL/GenBank/DDBJ whole genome shotgun (WGS) entry which is preliminary data.</text>
</comment>
<dbReference type="AlphaFoldDB" id="A0AAW4EJ43"/>
<evidence type="ECO:0000256" key="1">
    <source>
        <dbReference type="SAM" id="Coils"/>
    </source>
</evidence>
<accession>A0AAW4EJ43</accession>
<name>A0AAW4EJ43_CITKO</name>
<feature type="domain" description="Bacteriophage tail tape measure C-terminal" evidence="2">
    <location>
        <begin position="587"/>
        <end position="662"/>
    </location>
</feature>
<dbReference type="RefSeq" id="WP_070518363.1">
    <property type="nucleotide sequence ID" value="NZ_JADVDU010000013.1"/>
</dbReference>
<protein>
    <submittedName>
        <fullName evidence="3">Phage tail tape measure protein</fullName>
    </submittedName>
</protein>
<dbReference type="NCBIfam" id="TIGR01541">
    <property type="entry name" value="tape_meas_lam_C"/>
    <property type="match status" value="1"/>
</dbReference>
<dbReference type="EMBL" id="JADVNV010000019">
    <property type="protein sequence ID" value="MBJ9870827.1"/>
    <property type="molecule type" value="Genomic_DNA"/>
</dbReference>
<proteinExistence type="predicted"/>
<reference evidence="3" key="1">
    <citation type="submission" date="2020-11" db="EMBL/GenBank/DDBJ databases">
        <title>Enhanced detection system for hospital associated transmission using whole genome sequencing surveillance.</title>
        <authorList>
            <person name="Harrison L.H."/>
            <person name="Van Tyne D."/>
            <person name="Marsh J.W."/>
            <person name="Griffith M.P."/>
            <person name="Snyder D.J."/>
            <person name="Cooper V.S."/>
            <person name="Mustapha M."/>
        </authorList>
    </citation>
    <scope>NUCLEOTIDE SEQUENCE</scope>
    <source>
        <strain evidence="3">CB00014</strain>
    </source>
</reference>
<evidence type="ECO:0000259" key="2">
    <source>
        <dbReference type="Pfam" id="PF09718"/>
    </source>
</evidence>
<sequence>MAGKSLGTLTLDLIAKTGGFTSGMDKAERASAKWSKQVQDDAKKTSLALAATGAAATTAAMGVGAAGFQLLKNTSKQISETDRWAKSLNISTQNLLAWQFAAEKAGVSGDQMADIFKDIGDKIGDAVLNKSGEAVDALNALGLSAEKLSKTTPDQQLLAIGDALGKIGTNAEKTTILESLGNDLSKLLPLFDNNNEKLRQFIDLAKDYGVAPDPASIDDLIKVNDLFEDIDAQVKGLKMEIASGLAKVDLTELTTSFNKLRDVLTDPKVIDGLVKLVNEASKLAGWVITIAAKLGEIASLTGNRVSALSGEIDTSNLGEVNERIELLQKWTKERNGLYSQDKSMFAELSGADDSAKALNDELGNLLEIREKLNNQKNPVVNLPLQPATVGAGFSLGKDESNGKTTPDAAAKKLENAFKSMETNYLRQKALIDTTGRKTVEITELQKLQFDMADGKLSGLNEKQKERLIQLASEVDHLNAVKKANEESLKLAEYVSNLQRENANASSYLDADVVGAGLGDKARERMREQLSIEREFLEKREDLQRRYQRGDIRSQEDYDRYNQELDKALAERLDKYRSHYEQLDELQGDWLAGAQNGLANWVDSSSDYYSQVSDLVSGGMDGMIDNLADSLNGNKADWSSWANSILNDMQKIILKAIVLNSIQSMGGSGGIFGSLSGMFGGGASGGSTPSGAYNSAASGLTLNAKGGIYDSADLSQFSNSIVNSPTMFAFAKGAGLMGEAGPEAIMPLTRTADGSLGVRMVDDAVSSVGGGGANIQQTIQQHFSISGNGDAALKQAMQQAARQGANDGAKQARQDLLQDFQTRGQARRLLGV</sequence>
<evidence type="ECO:0000313" key="4">
    <source>
        <dbReference type="Proteomes" id="UP000807555"/>
    </source>
</evidence>
<dbReference type="InterPro" id="IPR006431">
    <property type="entry name" value="Phage_tape_meas_C"/>
</dbReference>
<organism evidence="3 4">
    <name type="scientific">Citrobacter koseri</name>
    <name type="common">Citrobacter diversus</name>
    <dbReference type="NCBI Taxonomy" id="545"/>
    <lineage>
        <taxon>Bacteria</taxon>
        <taxon>Pseudomonadati</taxon>
        <taxon>Pseudomonadota</taxon>
        <taxon>Gammaproteobacteria</taxon>
        <taxon>Enterobacterales</taxon>
        <taxon>Enterobacteriaceae</taxon>
        <taxon>Citrobacter</taxon>
    </lineage>
</organism>
<gene>
    <name evidence="3" type="ORF">I5687_23065</name>
</gene>
<keyword evidence="1" id="KW-0175">Coiled coil</keyword>
<dbReference type="Proteomes" id="UP000807555">
    <property type="component" value="Unassembled WGS sequence"/>
</dbReference>